<evidence type="ECO:0000256" key="1">
    <source>
        <dbReference type="ARBA" id="ARBA00004191"/>
    </source>
</evidence>
<feature type="signal peptide" evidence="7">
    <location>
        <begin position="1"/>
        <end position="20"/>
    </location>
</feature>
<evidence type="ECO:0000256" key="6">
    <source>
        <dbReference type="SAM" id="MobiDB-lite"/>
    </source>
</evidence>
<comment type="caution">
    <text evidence="8">The sequence shown here is derived from an EMBL/GenBank/DDBJ whole genome shotgun (WGS) entry which is preliminary data.</text>
</comment>
<feature type="compositionally biased region" description="Low complexity" evidence="6">
    <location>
        <begin position="349"/>
        <end position="370"/>
    </location>
</feature>
<evidence type="ECO:0000256" key="3">
    <source>
        <dbReference type="ARBA" id="ARBA00022525"/>
    </source>
</evidence>
<evidence type="ECO:0000256" key="5">
    <source>
        <dbReference type="ARBA" id="ARBA00023180"/>
    </source>
</evidence>
<protein>
    <submittedName>
        <fullName evidence="8">Uncharacterized protein</fullName>
    </submittedName>
</protein>
<feature type="chain" id="PRO_5042528372" evidence="7">
    <location>
        <begin position="21"/>
        <end position="1725"/>
    </location>
</feature>
<proteinExistence type="predicted"/>
<dbReference type="Proteomes" id="UP001202479">
    <property type="component" value="Unassembled WGS sequence"/>
</dbReference>
<keyword evidence="4 7" id="KW-0732">Signal</keyword>
<feature type="compositionally biased region" description="Acidic residues" evidence="6">
    <location>
        <begin position="1606"/>
        <end position="1623"/>
    </location>
</feature>
<dbReference type="EMBL" id="JAHUZD010000028">
    <property type="protein sequence ID" value="KAI3405630.2"/>
    <property type="molecule type" value="Genomic_DNA"/>
</dbReference>
<feature type="region of interest" description="Disordered" evidence="6">
    <location>
        <begin position="1691"/>
        <end position="1725"/>
    </location>
</feature>
<feature type="compositionally biased region" description="Low complexity" evidence="6">
    <location>
        <begin position="426"/>
        <end position="440"/>
    </location>
</feature>
<feature type="region of interest" description="Disordered" evidence="6">
    <location>
        <begin position="1116"/>
        <end position="1138"/>
    </location>
</feature>
<feature type="region of interest" description="Disordered" evidence="6">
    <location>
        <begin position="349"/>
        <end position="398"/>
    </location>
</feature>
<evidence type="ECO:0000256" key="7">
    <source>
        <dbReference type="SAM" id="SignalP"/>
    </source>
</evidence>
<name>A0AAI9SZF3_9ASCO</name>
<feature type="compositionally biased region" description="Acidic residues" evidence="6">
    <location>
        <begin position="1716"/>
        <end position="1725"/>
    </location>
</feature>
<keyword evidence="3" id="KW-0964">Secreted</keyword>
<evidence type="ECO:0000256" key="4">
    <source>
        <dbReference type="ARBA" id="ARBA00022729"/>
    </source>
</evidence>
<gene>
    <name evidence="8" type="ORF">KGF56_001648</name>
</gene>
<feature type="compositionally biased region" description="Low complexity" evidence="6">
    <location>
        <begin position="1128"/>
        <end position="1138"/>
    </location>
</feature>
<comment type="subcellular location">
    <subcellularLocation>
        <location evidence="1">Secreted</location>
        <location evidence="1">Cell wall</location>
    </subcellularLocation>
</comment>
<evidence type="ECO:0000256" key="2">
    <source>
        <dbReference type="ARBA" id="ARBA00022512"/>
    </source>
</evidence>
<feature type="region of interest" description="Disordered" evidence="6">
    <location>
        <begin position="1596"/>
        <end position="1623"/>
    </location>
</feature>
<dbReference type="GeneID" id="73379265"/>
<dbReference type="InterPro" id="IPR011047">
    <property type="entry name" value="Quinoprotein_ADH-like_sf"/>
</dbReference>
<evidence type="ECO:0000313" key="8">
    <source>
        <dbReference type="EMBL" id="KAI3405630.2"/>
    </source>
</evidence>
<dbReference type="GO" id="GO:0009277">
    <property type="term" value="C:fungal-type cell wall"/>
    <property type="evidence" value="ECO:0007669"/>
    <property type="project" value="UniProtKB-ARBA"/>
</dbReference>
<evidence type="ECO:0000313" key="9">
    <source>
        <dbReference type="Proteomes" id="UP001202479"/>
    </source>
</evidence>
<dbReference type="Pfam" id="PF13928">
    <property type="entry name" value="Flocculin_t3"/>
    <property type="match status" value="1"/>
</dbReference>
<keyword evidence="2" id="KW-0134">Cell wall</keyword>
<dbReference type="InterPro" id="IPR036322">
    <property type="entry name" value="WD40_repeat_dom_sf"/>
</dbReference>
<feature type="region of interest" description="Disordered" evidence="6">
    <location>
        <begin position="893"/>
        <end position="919"/>
    </location>
</feature>
<feature type="compositionally biased region" description="Low complexity" evidence="6">
    <location>
        <begin position="964"/>
        <end position="985"/>
    </location>
</feature>
<feature type="region of interest" description="Disordered" evidence="6">
    <location>
        <begin position="964"/>
        <end position="1009"/>
    </location>
</feature>
<reference evidence="8" key="1">
    <citation type="journal article" date="2022" name="DNA Res.">
        <title>Genome analysis of five recently described species of the CUG-Ser clade uncovers Candida theae as a new hybrid lineage with pathogenic potential in the Candida parapsilosis species complex.</title>
        <authorList>
            <person name="Mixao V."/>
            <person name="Del Olmo V."/>
            <person name="Hegedusova E."/>
            <person name="Saus E."/>
            <person name="Pryszcz L."/>
            <person name="Cillingova A."/>
            <person name="Nosek J."/>
            <person name="Gabaldon T."/>
        </authorList>
    </citation>
    <scope>NUCLEOTIDE SEQUENCE</scope>
    <source>
        <strain evidence="8">CBS 10844</strain>
    </source>
</reference>
<keyword evidence="5" id="KW-0325">Glycoprotein</keyword>
<keyword evidence="9" id="KW-1185">Reference proteome</keyword>
<dbReference type="InterPro" id="IPR025928">
    <property type="entry name" value="Flocculin_t3_rpt"/>
</dbReference>
<organism evidence="8 9">
    <name type="scientific">Candida oxycetoniae</name>
    <dbReference type="NCBI Taxonomy" id="497107"/>
    <lineage>
        <taxon>Eukaryota</taxon>
        <taxon>Fungi</taxon>
        <taxon>Dikarya</taxon>
        <taxon>Ascomycota</taxon>
        <taxon>Saccharomycotina</taxon>
        <taxon>Pichiomycetes</taxon>
        <taxon>Debaryomycetaceae</taxon>
        <taxon>Candida/Lodderomyces clade</taxon>
        <taxon>Candida</taxon>
    </lineage>
</organism>
<feature type="compositionally biased region" description="Polar residues" evidence="6">
    <location>
        <begin position="371"/>
        <end position="381"/>
    </location>
</feature>
<dbReference type="SUPFAM" id="SSF50978">
    <property type="entry name" value="WD40 repeat-like"/>
    <property type="match status" value="1"/>
</dbReference>
<feature type="compositionally biased region" description="Basic and acidic residues" evidence="6">
    <location>
        <begin position="899"/>
        <end position="909"/>
    </location>
</feature>
<sequence>MKIANSFAFAILFLLVPIFAGLVGDKSDAFEASQTLSSTTLVKDSLFSTIIPRNGASTISADSLFNSSTSYFTGNASSSPSLSLYLNGTESTVVVSSSYVTHTSDYSTTIVTTTTCDEAACNEIIYTTFCPLSSTETTVYTATITGDDITAATNTNEDSALESVSLSTLNVFATLVNTKTVATTTNVPHISCGKYGCELTQIATGVTTYMVNVTVDNVVQFSPYTTFCPLSSVESVAPASATVITASSCECVLSTYTAGVDVFTVLTTIEGSVQTALATAFYPLTDTTEAVSLVSTTTTKPFVPVNNDVPLSDIVATTSCSDNKCDTFTNLTKVITIGTVTVTEGGETNTNYLVSSEPSTSSTQSATTTTRANTQIMNSSSRSDKELTDSTDSSLSSKTSLGIPPFSILLPTTTPSSGTVLSEAFTSSSPSPSSSLITTYPTSIGEPVHSRASSTSLEELVTTYVTYTAETRIKITITSCNHNACSSSQITTGVTAITTTISNVEVVYTTYCPLSSTQTIVLTADHTDSSAITKSTSEVTSTIESSLISSETPASSSGSSTVNVSSTRESKVSLLSLTEETEGHLSTSYITSTAESIEIITTTYCDIHGCTESKVTTTGVSTFTTSSLSSHTLSTTSIPLTSSAVSIFSVSTSADTTYSSGPQTSSKIIINTLPSISPISSETISTLSSLFTSSVPLSSSSSPHVASTTHTTSSLEYSTSLPSSYILDTSITFSNSFTSSLTTHSSSETSIFSGSSSGTDNEYVTEWSTSMVTCSDEKCSTTAKSVASTCSDSDDNSVVYVQVTSMVTSTAQHTAVVTVTSCSDEKCTSQTSTCSDSDDNSVVYVQVTSMVTSTAQHTAVVTVTSCSDEKCTPQTLNVKVADVALPDLNTESALSLSSSKDKEDEKVYKSETSSTHTENTMALNKRQMPLDYPTTSTTTTSKAIPTLLETIVSTESQGLESIVESTVESPVEPPVESTEPPIESTVKPLVEPPVSQGFEHSTSKNGHRGGKATAFAAWRKLKATTSSYVALEKTHENSNEAKSIENGGESDEKIIENGVDGELFVLHTASRILEVWDWDNQELDPDRDTLHLKFQVQFSRDCNIRCFKILQKKTRVNSSGAGGGAGGSTSTSNSKSSTSTSNSVHFMVAITSNQTCANIEVLELEPGSVTQTSSLQLGYTSEHYKLLVSETFACVGTSDGYIHIFHISQQLKLEMGIQDSKTSTIRKHHRQYSKINTHLEDGYVAFQSSKSDGLPIFDLVDNWLVYSPVQAEYRYLKTVNQSDQDDHYHRQRNLSDRLDPVIVNYNQEVTPDKISIYTPMKLPASAPLYNKILETLSKTAVDGLLKLSEFSSAKYKDYMANNLELNKISKSVGKSLYESLQKGSEIMKPSDNQVLTILDLKNDKFLGTFKAPGGVSCVSMSPYDLQLVTVNYRGDSLYMWDLFRLPLDVSLVGKFTRGQTSAIIKDIYWFNTEEWGGSHLGFGCVSKSTGSVHWFCLNYSKDGNSSKARRKLSSRKYNKSNSKRVLNSWTLSSFGAEKFVNVSTTQLGVVDKNGLLKLVDTLSGDNFYEYKIPASAVEEFESPEIVSNANVDKTLKKKEKKKRKEEEEEEKEEEEEEAEEEAEVVMTKVVNPISQAEIETCPPFLNFINRENIEFATYKYRKEDFYEFGKEIHTETIDFKKSKGNKLLVKHSNAKSTPNDKEEQLPNLYQLHIDQEDNDEDETLL</sequence>
<feature type="region of interest" description="Disordered" evidence="6">
    <location>
        <begin position="421"/>
        <end position="440"/>
    </location>
</feature>
<dbReference type="RefSeq" id="XP_049181375.1">
    <property type="nucleotide sequence ID" value="XM_049322793.1"/>
</dbReference>
<dbReference type="SUPFAM" id="SSF50998">
    <property type="entry name" value="Quinoprotein alcohol dehydrogenase-like"/>
    <property type="match status" value="1"/>
</dbReference>
<accession>A0AAI9SZF3</accession>